<keyword evidence="3" id="KW-0406">Ion transport</keyword>
<dbReference type="EMBL" id="CDHK01000006">
    <property type="protein sequence ID" value="CEJ58438.1"/>
    <property type="molecule type" value="Genomic_DNA"/>
</dbReference>
<keyword evidence="5 7" id="KW-1133">Transmembrane helix</keyword>
<feature type="transmembrane region" description="Helical" evidence="7">
    <location>
        <begin position="89"/>
        <end position="110"/>
    </location>
</feature>
<evidence type="ECO:0000256" key="4">
    <source>
        <dbReference type="ARBA" id="ARBA00022692"/>
    </source>
</evidence>
<feature type="transmembrane region" description="Helical" evidence="7">
    <location>
        <begin position="212"/>
        <end position="234"/>
    </location>
</feature>
<dbReference type="PANTHER" id="PTHR31632">
    <property type="entry name" value="IRON TRANSPORTER FTH1"/>
    <property type="match status" value="1"/>
</dbReference>
<keyword evidence="3" id="KW-0813">Transport</keyword>
<evidence type="ECO:0000256" key="1">
    <source>
        <dbReference type="ARBA" id="ARBA00004141"/>
    </source>
</evidence>
<feature type="transmembrane region" description="Helical" evidence="7">
    <location>
        <begin position="181"/>
        <end position="200"/>
    </location>
</feature>
<evidence type="ECO:0000256" key="7">
    <source>
        <dbReference type="SAM" id="Phobius"/>
    </source>
</evidence>
<comment type="subcellular location">
    <subcellularLocation>
        <location evidence="1">Membrane</location>
        <topology evidence="1">Multi-pass membrane protein</topology>
    </subcellularLocation>
</comment>
<evidence type="ECO:0000256" key="5">
    <source>
        <dbReference type="ARBA" id="ARBA00022989"/>
    </source>
</evidence>
<keyword evidence="4 7" id="KW-0812">Transmembrane</keyword>
<sequence length="394" mass="42779">MGNNPVFAVTVFFIIFRECLETTVVVSVLLAFLKQTLGGEQDKKTYKKLVKQVWLGCALGLAICLAVGAGMIGAFYGLGTDTFSATEDIWEGVLGILASLIITIMGAALLRVSKLQEKWRVKLAKALEHEHSPNETRKGRFKRWTEKYVMFMLPFITVLREGLEAVIYVGGVGLGLPASSIPLAVFCGLLAGFVVGYIIYRGGRETSMQIFLIISTCFLYLVAGGLFSRGVWYFENNTWNHAVGSDTAEVGSGAGSYDISQSVWHVNCCNPLIGGGGGWGIFNALFGWTNSATVGSVLAYNFYWICVMVGYGLMMWRERNGPLPYLDPAAKKFAQAKGRAKAFVFRTAWDRPYSDEPTTAGPVHASGANLEAGVLQTEKGAETGVSTVARHPSL</sequence>
<organism evidence="8 9">
    <name type="scientific">Penicillium brasilianum</name>
    <dbReference type="NCBI Taxonomy" id="104259"/>
    <lineage>
        <taxon>Eukaryota</taxon>
        <taxon>Fungi</taxon>
        <taxon>Dikarya</taxon>
        <taxon>Ascomycota</taxon>
        <taxon>Pezizomycotina</taxon>
        <taxon>Eurotiomycetes</taxon>
        <taxon>Eurotiomycetidae</taxon>
        <taxon>Eurotiales</taxon>
        <taxon>Aspergillaceae</taxon>
        <taxon>Penicillium</taxon>
    </lineage>
</organism>
<gene>
    <name evidence="8" type="ORF">PMG11_07093</name>
</gene>
<keyword evidence="9" id="KW-1185">Reference proteome</keyword>
<evidence type="ECO:0000256" key="2">
    <source>
        <dbReference type="ARBA" id="ARBA00008333"/>
    </source>
</evidence>
<dbReference type="PANTHER" id="PTHR31632:SF2">
    <property type="entry name" value="PLASMA MEMBRANE IRON PERMEASE"/>
    <property type="match status" value="1"/>
</dbReference>
<keyword evidence="3" id="KW-0408">Iron</keyword>
<reference evidence="9" key="1">
    <citation type="journal article" date="2015" name="Genome Announc.">
        <title>Draft genome sequence of the fungus Penicillium brasilianum MG11.</title>
        <authorList>
            <person name="Horn F."/>
            <person name="Linde J."/>
            <person name="Mattern D.J."/>
            <person name="Walther G."/>
            <person name="Guthke R."/>
            <person name="Brakhage A.A."/>
            <person name="Valiante V."/>
        </authorList>
    </citation>
    <scope>NUCLEOTIDE SEQUENCE [LARGE SCALE GENOMIC DNA]</scope>
    <source>
        <strain evidence="9">MG11</strain>
    </source>
</reference>
<keyword evidence="3" id="KW-0410">Iron transport</keyword>
<proteinExistence type="inferred from homology"/>
<dbReference type="STRING" id="104259.A0A0F7TNX3"/>
<dbReference type="AlphaFoldDB" id="A0A0F7TNX3"/>
<feature type="transmembrane region" description="Helical" evidence="7">
    <location>
        <begin position="6"/>
        <end position="33"/>
    </location>
</feature>
<dbReference type="Pfam" id="PF03239">
    <property type="entry name" value="FTR1"/>
    <property type="match status" value="1"/>
</dbReference>
<dbReference type="InterPro" id="IPR004923">
    <property type="entry name" value="FTR1/Fip1/EfeU"/>
</dbReference>
<feature type="transmembrane region" description="Helical" evidence="7">
    <location>
        <begin position="148"/>
        <end position="169"/>
    </location>
</feature>
<feature type="transmembrane region" description="Helical" evidence="7">
    <location>
        <begin position="53"/>
        <end position="77"/>
    </location>
</feature>
<comment type="similarity">
    <text evidence="2">Belongs to the oxidase-dependent Fe transporter (OFeT) (TC 9.A.10.1) family.</text>
</comment>
<dbReference type="GO" id="GO:0033573">
    <property type="term" value="C:high-affinity iron permease complex"/>
    <property type="evidence" value="ECO:0007669"/>
    <property type="project" value="InterPro"/>
</dbReference>
<evidence type="ECO:0000313" key="8">
    <source>
        <dbReference type="EMBL" id="CEJ58438.1"/>
    </source>
</evidence>
<accession>A0A0F7TNX3</accession>
<evidence type="ECO:0000313" key="9">
    <source>
        <dbReference type="Proteomes" id="UP000042958"/>
    </source>
</evidence>
<dbReference type="Proteomes" id="UP000042958">
    <property type="component" value="Unassembled WGS sequence"/>
</dbReference>
<name>A0A0F7TNX3_PENBI</name>
<keyword evidence="6 7" id="KW-0472">Membrane</keyword>
<evidence type="ECO:0000256" key="6">
    <source>
        <dbReference type="ARBA" id="ARBA00023136"/>
    </source>
</evidence>
<evidence type="ECO:0000256" key="3">
    <source>
        <dbReference type="ARBA" id="ARBA00022496"/>
    </source>
</evidence>
<dbReference type="OrthoDB" id="4364at2759"/>
<dbReference type="GO" id="GO:0015093">
    <property type="term" value="F:ferrous iron transmembrane transporter activity"/>
    <property type="evidence" value="ECO:0007669"/>
    <property type="project" value="TreeGrafter"/>
</dbReference>
<feature type="transmembrane region" description="Helical" evidence="7">
    <location>
        <begin position="297"/>
        <end position="316"/>
    </location>
</feature>
<protein>
    <submittedName>
        <fullName evidence="8">Putative Plasma membrane iron permease</fullName>
    </submittedName>
</protein>